<organism evidence="2 3">
    <name type="scientific">Streptomyces triculaminicus</name>
    <dbReference type="NCBI Taxonomy" id="2816232"/>
    <lineage>
        <taxon>Bacteria</taxon>
        <taxon>Bacillati</taxon>
        <taxon>Actinomycetota</taxon>
        <taxon>Actinomycetes</taxon>
        <taxon>Kitasatosporales</taxon>
        <taxon>Streptomycetaceae</taxon>
        <taxon>Streptomyces</taxon>
    </lineage>
</organism>
<dbReference type="AlphaFoldDB" id="A0A939FIW3"/>
<comment type="caution">
    <text evidence="2">The sequence shown here is derived from an EMBL/GenBank/DDBJ whole genome shotgun (WGS) entry which is preliminary data.</text>
</comment>
<keyword evidence="1" id="KW-0812">Transmembrane</keyword>
<proteinExistence type="predicted"/>
<keyword evidence="1" id="KW-1133">Transmembrane helix</keyword>
<evidence type="ECO:0000313" key="3">
    <source>
        <dbReference type="Proteomes" id="UP000664781"/>
    </source>
</evidence>
<reference evidence="2" key="1">
    <citation type="submission" date="2021-03" db="EMBL/GenBank/DDBJ databases">
        <title>Streptomyces strains.</title>
        <authorList>
            <person name="Lund M.B."/>
            <person name="Toerring T."/>
        </authorList>
    </citation>
    <scope>NUCLEOTIDE SEQUENCE</scope>
    <source>
        <strain evidence="2">JCM 4242</strain>
    </source>
</reference>
<dbReference type="EMBL" id="JAFMOF010000001">
    <property type="protein sequence ID" value="MBO0652805.1"/>
    <property type="molecule type" value="Genomic_DNA"/>
</dbReference>
<dbReference type="Proteomes" id="UP000664781">
    <property type="component" value="Unassembled WGS sequence"/>
</dbReference>
<feature type="transmembrane region" description="Helical" evidence="1">
    <location>
        <begin position="38"/>
        <end position="55"/>
    </location>
</feature>
<dbReference type="RefSeq" id="WP_207246915.1">
    <property type="nucleotide sequence ID" value="NZ_JAFMOF010000001.1"/>
</dbReference>
<gene>
    <name evidence="2" type="ORF">J1792_08400</name>
</gene>
<protein>
    <submittedName>
        <fullName evidence="2">Uncharacterized protein</fullName>
    </submittedName>
</protein>
<evidence type="ECO:0000313" key="2">
    <source>
        <dbReference type="EMBL" id="MBO0652805.1"/>
    </source>
</evidence>
<accession>A0A939FIW3</accession>
<evidence type="ECO:0000256" key="1">
    <source>
        <dbReference type="SAM" id="Phobius"/>
    </source>
</evidence>
<name>A0A939FIW3_9ACTN</name>
<sequence length="62" mass="6605">MVAQPGLLIHVAHRGFPLSLVGGGGGALALWVDVPPPYVIPVVLMVALRVTVRRVRPRRTTA</sequence>
<keyword evidence="3" id="KW-1185">Reference proteome</keyword>
<keyword evidence="1" id="KW-0472">Membrane</keyword>